<dbReference type="Proteomes" id="UP000664132">
    <property type="component" value="Unassembled WGS sequence"/>
</dbReference>
<sequence length="360" mass="40418">MKFEANLLQQPSSFRNSGEQDPLHQYRINEALRRTTYALVKHVQHLIANAQVSSDPAVWIQKARDDGYGACCNGCDDCHDVSFAYNACEKTSRAIVPGINCNGTSKWNWANRYPAECLKALGVIYKAEALTRRKQTYRNQLAVIILTVLAGVIGAIMIFRLWGRWFPAHPSPQRWPSYPPPYTALPRSSHTKPRRRWPFFWRTAAPSSFLTRSNAYPCWGFSPSAGQYFTSTNTTISPPISGVIHGYTSSCYQVTYVCGSTCTTSGSSSGGGTTTISRPDFCYRDEEDEKPVFFVNYTTKRVQDCGFRLVEAEEVESEVGMRVAHPLIEGHWRVSIKVDRLDGTGGTEDAVWCLWDIGNH</sequence>
<dbReference type="AlphaFoldDB" id="A0A8H7T9Z9"/>
<feature type="compositionally biased region" description="Polar residues" evidence="1">
    <location>
        <begin position="7"/>
        <end position="19"/>
    </location>
</feature>
<proteinExistence type="predicted"/>
<dbReference type="OrthoDB" id="3926976at2759"/>
<keyword evidence="2" id="KW-0472">Membrane</keyword>
<organism evidence="3 4">
    <name type="scientific">Cadophora malorum</name>
    <dbReference type="NCBI Taxonomy" id="108018"/>
    <lineage>
        <taxon>Eukaryota</taxon>
        <taxon>Fungi</taxon>
        <taxon>Dikarya</taxon>
        <taxon>Ascomycota</taxon>
        <taxon>Pezizomycotina</taxon>
        <taxon>Leotiomycetes</taxon>
        <taxon>Helotiales</taxon>
        <taxon>Ploettnerulaceae</taxon>
        <taxon>Cadophora</taxon>
    </lineage>
</organism>
<gene>
    <name evidence="3" type="ORF">IFR04_011153</name>
</gene>
<comment type="caution">
    <text evidence="3">The sequence shown here is derived from an EMBL/GenBank/DDBJ whole genome shotgun (WGS) entry which is preliminary data.</text>
</comment>
<evidence type="ECO:0000256" key="1">
    <source>
        <dbReference type="SAM" id="MobiDB-lite"/>
    </source>
</evidence>
<feature type="region of interest" description="Disordered" evidence="1">
    <location>
        <begin position="1"/>
        <end position="20"/>
    </location>
</feature>
<keyword evidence="2" id="KW-0812">Transmembrane</keyword>
<evidence type="ECO:0000313" key="3">
    <source>
        <dbReference type="EMBL" id="KAG4415696.1"/>
    </source>
</evidence>
<accession>A0A8H7T9Z9</accession>
<feature type="transmembrane region" description="Helical" evidence="2">
    <location>
        <begin position="141"/>
        <end position="162"/>
    </location>
</feature>
<dbReference type="EMBL" id="JAFJYH010000212">
    <property type="protein sequence ID" value="KAG4415696.1"/>
    <property type="molecule type" value="Genomic_DNA"/>
</dbReference>
<evidence type="ECO:0000256" key="2">
    <source>
        <dbReference type="SAM" id="Phobius"/>
    </source>
</evidence>
<reference evidence="3" key="1">
    <citation type="submission" date="2021-02" db="EMBL/GenBank/DDBJ databases">
        <title>Genome sequence Cadophora malorum strain M34.</title>
        <authorList>
            <person name="Stefanovic E."/>
            <person name="Vu D."/>
            <person name="Scully C."/>
            <person name="Dijksterhuis J."/>
            <person name="Roader J."/>
            <person name="Houbraken J."/>
        </authorList>
    </citation>
    <scope>NUCLEOTIDE SEQUENCE</scope>
    <source>
        <strain evidence="3">M34</strain>
    </source>
</reference>
<evidence type="ECO:0000313" key="4">
    <source>
        <dbReference type="Proteomes" id="UP000664132"/>
    </source>
</evidence>
<protein>
    <submittedName>
        <fullName evidence="3">Uncharacterized protein</fullName>
    </submittedName>
</protein>
<name>A0A8H7T9Z9_9HELO</name>
<keyword evidence="2" id="KW-1133">Transmembrane helix</keyword>
<keyword evidence="4" id="KW-1185">Reference proteome</keyword>